<evidence type="ECO:0000256" key="4">
    <source>
        <dbReference type="ARBA" id="ARBA00022692"/>
    </source>
</evidence>
<gene>
    <name evidence="15" type="ORF">SPARVUS_LOCUS16454334</name>
</gene>
<keyword evidence="10" id="KW-0675">Receptor</keyword>
<dbReference type="PROSITE" id="PS50262">
    <property type="entry name" value="G_PROTEIN_RECEP_F1_2"/>
    <property type="match status" value="1"/>
</dbReference>
<dbReference type="PANTHER" id="PTHR24242:SF253">
    <property type="entry name" value="OLFACTORY RECEPTOR-RELATED"/>
    <property type="match status" value="1"/>
</dbReference>
<feature type="transmembrane region" description="Helical" evidence="13">
    <location>
        <begin position="140"/>
        <end position="163"/>
    </location>
</feature>
<dbReference type="PANTHER" id="PTHR24242">
    <property type="entry name" value="G-PROTEIN COUPLED RECEPTOR"/>
    <property type="match status" value="1"/>
</dbReference>
<dbReference type="SUPFAM" id="SSF81321">
    <property type="entry name" value="Family A G protein-coupled receptor-like"/>
    <property type="match status" value="1"/>
</dbReference>
<keyword evidence="6 13" id="KW-1133">Transmembrane helix</keyword>
<dbReference type="PRINTS" id="PR00237">
    <property type="entry name" value="GPCRRHODOPSN"/>
</dbReference>
<keyword evidence="3" id="KW-0716">Sensory transduction</keyword>
<feature type="transmembrane region" description="Helical" evidence="13">
    <location>
        <begin position="25"/>
        <end position="49"/>
    </location>
</feature>
<feature type="transmembrane region" description="Helical" evidence="13">
    <location>
        <begin position="200"/>
        <end position="226"/>
    </location>
</feature>
<evidence type="ECO:0000256" key="12">
    <source>
        <dbReference type="ARBA" id="ARBA00023224"/>
    </source>
</evidence>
<dbReference type="InterPro" id="IPR000725">
    <property type="entry name" value="Olfact_rcpt"/>
</dbReference>
<dbReference type="Pfam" id="PF00001">
    <property type="entry name" value="7tm_1"/>
    <property type="match status" value="1"/>
</dbReference>
<evidence type="ECO:0000256" key="3">
    <source>
        <dbReference type="ARBA" id="ARBA00022606"/>
    </source>
</evidence>
<evidence type="ECO:0000256" key="5">
    <source>
        <dbReference type="ARBA" id="ARBA00022725"/>
    </source>
</evidence>
<dbReference type="Proteomes" id="UP001162483">
    <property type="component" value="Unassembled WGS sequence"/>
</dbReference>
<keyword evidence="4 13" id="KW-0812">Transmembrane</keyword>
<keyword evidence="7" id="KW-0297">G-protein coupled receptor</keyword>
<evidence type="ECO:0000256" key="9">
    <source>
        <dbReference type="ARBA" id="ARBA00023157"/>
    </source>
</evidence>
<dbReference type="InterPro" id="IPR017452">
    <property type="entry name" value="GPCR_Rhodpsn_7TM"/>
</dbReference>
<evidence type="ECO:0000256" key="8">
    <source>
        <dbReference type="ARBA" id="ARBA00023136"/>
    </source>
</evidence>
<reference evidence="15" key="1">
    <citation type="submission" date="2023-05" db="EMBL/GenBank/DDBJ databases">
        <authorList>
            <person name="Stuckert A."/>
        </authorList>
    </citation>
    <scope>NUCLEOTIDE SEQUENCE</scope>
</reference>
<protein>
    <recommendedName>
        <fullName evidence="14">G-protein coupled receptors family 1 profile domain-containing protein</fullName>
    </recommendedName>
</protein>
<evidence type="ECO:0000256" key="1">
    <source>
        <dbReference type="ARBA" id="ARBA00004651"/>
    </source>
</evidence>
<proteinExistence type="predicted"/>
<comment type="subcellular location">
    <subcellularLocation>
        <location evidence="1">Cell membrane</location>
        <topology evidence="1">Multi-pass membrane protein</topology>
    </subcellularLocation>
</comment>
<dbReference type="InterPro" id="IPR000276">
    <property type="entry name" value="GPCR_Rhodpsn"/>
</dbReference>
<evidence type="ECO:0000256" key="6">
    <source>
        <dbReference type="ARBA" id="ARBA00022989"/>
    </source>
</evidence>
<name>A0ABN9HQC8_9NEOB</name>
<dbReference type="EMBL" id="CATNWA010021624">
    <property type="protein sequence ID" value="CAI9623329.1"/>
    <property type="molecule type" value="Genomic_DNA"/>
</dbReference>
<comment type="caution">
    <text evidence="15">The sequence shown here is derived from an EMBL/GenBank/DDBJ whole genome shotgun (WGS) entry which is preliminary data.</text>
</comment>
<organism evidence="15 16">
    <name type="scientific">Staurois parvus</name>
    <dbReference type="NCBI Taxonomy" id="386267"/>
    <lineage>
        <taxon>Eukaryota</taxon>
        <taxon>Metazoa</taxon>
        <taxon>Chordata</taxon>
        <taxon>Craniata</taxon>
        <taxon>Vertebrata</taxon>
        <taxon>Euteleostomi</taxon>
        <taxon>Amphibia</taxon>
        <taxon>Batrachia</taxon>
        <taxon>Anura</taxon>
        <taxon>Neobatrachia</taxon>
        <taxon>Ranoidea</taxon>
        <taxon>Ranidae</taxon>
        <taxon>Staurois</taxon>
    </lineage>
</organism>
<keyword evidence="12" id="KW-0807">Transducer</keyword>
<dbReference type="PRINTS" id="PR00245">
    <property type="entry name" value="OLFACTORYR"/>
</dbReference>
<evidence type="ECO:0000256" key="10">
    <source>
        <dbReference type="ARBA" id="ARBA00023170"/>
    </source>
</evidence>
<keyword evidence="16" id="KW-1185">Reference proteome</keyword>
<keyword evidence="2" id="KW-1003">Cell membrane</keyword>
<evidence type="ECO:0000256" key="2">
    <source>
        <dbReference type="ARBA" id="ARBA00022475"/>
    </source>
</evidence>
<evidence type="ECO:0000259" key="14">
    <source>
        <dbReference type="PROSITE" id="PS50262"/>
    </source>
</evidence>
<evidence type="ECO:0000256" key="13">
    <source>
        <dbReference type="SAM" id="Phobius"/>
    </source>
</evidence>
<keyword evidence="9" id="KW-1015">Disulfide bond</keyword>
<feature type="domain" description="G-protein coupled receptors family 1 profile" evidence="14">
    <location>
        <begin position="41"/>
        <end position="265"/>
    </location>
</feature>
<accession>A0ABN9HQC8</accession>
<feature type="transmembrane region" description="Helical" evidence="13">
    <location>
        <begin position="99"/>
        <end position="120"/>
    </location>
</feature>
<keyword evidence="11" id="KW-0325">Glycoprotein</keyword>
<evidence type="ECO:0000256" key="11">
    <source>
        <dbReference type="ARBA" id="ARBA00023180"/>
    </source>
</evidence>
<dbReference type="Gene3D" id="1.20.1070.10">
    <property type="entry name" value="Rhodopsin 7-helix transmembrane proteins"/>
    <property type="match status" value="1"/>
</dbReference>
<evidence type="ECO:0000313" key="15">
    <source>
        <dbReference type="EMBL" id="CAI9623329.1"/>
    </source>
</evidence>
<keyword evidence="8 13" id="KW-0472">Membrane</keyword>
<evidence type="ECO:0000313" key="16">
    <source>
        <dbReference type="Proteomes" id="UP001162483"/>
    </source>
</evidence>
<evidence type="ECO:0000256" key="7">
    <source>
        <dbReference type="ARBA" id="ARBA00023040"/>
    </source>
</evidence>
<sequence length="265" mass="30785">MCETNETDFSEFLLLGFHEFYNIKVLLFFLFLVFYLLMVTENCLIITFVSYCHHLQVPMYIFLRNLALTDLLLTSNIMPKLLEVTWLGGTVISKMSCLFQFYFHCVASFSQSLILTAMAFDRYLAICHSLRYSYLMNQTLCFHLVFWPWAIPIILLVTETILISQMGFCDSKVLDHFFCDFVPILEIASKDPSKVKGVDFSLTILLAFIPFLLVIISYINVFIAIVKIRCRDGRKKSLLHEQFPPGGRVHLLWTDNRHLYVPGRG</sequence>
<dbReference type="InterPro" id="IPR050939">
    <property type="entry name" value="Olfactory_GPCR1"/>
</dbReference>
<keyword evidence="5" id="KW-0552">Olfaction</keyword>